<evidence type="ECO:0000313" key="2">
    <source>
        <dbReference type="EMBL" id="WOD18268.1"/>
    </source>
</evidence>
<name>A0ABZ0EM61_9BURK</name>
<gene>
    <name evidence="2" type="ORF">RW095_36530</name>
</gene>
<evidence type="ECO:0000313" key="3">
    <source>
        <dbReference type="Proteomes" id="UP001302652"/>
    </source>
</evidence>
<keyword evidence="3" id="KW-1185">Reference proteome</keyword>
<organism evidence="2 3">
    <name type="scientific">Paraburkholderia kirstenboschensis</name>
    <dbReference type="NCBI Taxonomy" id="1245436"/>
    <lineage>
        <taxon>Bacteria</taxon>
        <taxon>Pseudomonadati</taxon>
        <taxon>Pseudomonadota</taxon>
        <taxon>Betaproteobacteria</taxon>
        <taxon>Burkholderiales</taxon>
        <taxon>Burkholderiaceae</taxon>
        <taxon>Paraburkholderia</taxon>
    </lineage>
</organism>
<dbReference type="Proteomes" id="UP001302652">
    <property type="component" value="Chromosome 1"/>
</dbReference>
<protein>
    <submittedName>
        <fullName evidence="2">Uncharacterized protein</fullName>
    </submittedName>
</protein>
<feature type="coiled-coil region" evidence="1">
    <location>
        <begin position="132"/>
        <end position="173"/>
    </location>
</feature>
<dbReference type="EMBL" id="CP136513">
    <property type="protein sequence ID" value="WOD18268.1"/>
    <property type="molecule type" value="Genomic_DNA"/>
</dbReference>
<evidence type="ECO:0000256" key="1">
    <source>
        <dbReference type="SAM" id="Coils"/>
    </source>
</evidence>
<proteinExistence type="predicted"/>
<accession>A0ABZ0EM61</accession>
<sequence length="211" mass="23711">MMSKNSTKEGGRKPAAAFAAEAAALSNIDRKIELIEKALRLCGEDPSLKQRLGESFAFDGDKRLPSSLRQFMNWRDASAICELLKIPETTIGRTGNGTLDNYAERRLHVVSLVGTVADLRRPAPEVVEEGSARRLRRDLKVATGKLAVLEKELVLLRLERNDLIEQRDDYKHQWIELTKRFQIELKAARIAQPKAQQSTVTTLGDHKRGKP</sequence>
<dbReference type="RefSeq" id="WP_317020588.1">
    <property type="nucleotide sequence ID" value="NZ_CP136513.1"/>
</dbReference>
<reference evidence="2 3" key="1">
    <citation type="submission" date="2023-10" db="EMBL/GenBank/DDBJ databases">
        <title>Surface-active antibiotics is a multifunctional adaptation for post-fire microbes.</title>
        <authorList>
            <person name="Liu M.D."/>
            <person name="Du Y."/>
            <person name="Koupaei S.K."/>
            <person name="Kim N.R."/>
            <person name="Zhang W."/>
            <person name="Traxler M.F."/>
        </authorList>
    </citation>
    <scope>NUCLEOTIDE SEQUENCE [LARGE SCALE GENOMIC DNA]</scope>
    <source>
        <strain evidence="2 3">F3</strain>
    </source>
</reference>
<keyword evidence="1" id="KW-0175">Coiled coil</keyword>